<name>A0A9P1E2R2_CUSEU</name>
<evidence type="ECO:0000313" key="2">
    <source>
        <dbReference type="Proteomes" id="UP001152484"/>
    </source>
</evidence>
<protein>
    <submittedName>
        <fullName evidence="1">Uncharacterized protein</fullName>
    </submittedName>
</protein>
<sequence>MKMKCKSYGHNSFIYKLLGWKKIEKEVRMDGVKKGGKVGVEVASLETVHYKPKGAVMDNSPPSPSIQGAHPTGCVPCPTGSHGQNTAQGAGKAADVVQGAAKTVQESTTIVQKIQEPPKVIQPIQSKGDSLEEDNEVMVEDNERIVTDVKDLHQYDVVTKCEVIKGNTLKLFVKPFRFVHISVIRVDTSLRLTDDLDNKGLTFTAKCFERLPGVTKKKGEVCFDSKFTTPFRNFFG</sequence>
<gene>
    <name evidence="1" type="ORF">CEURO_LOCUS5235</name>
</gene>
<dbReference type="Proteomes" id="UP001152484">
    <property type="component" value="Unassembled WGS sequence"/>
</dbReference>
<proteinExistence type="predicted"/>
<keyword evidence="2" id="KW-1185">Reference proteome</keyword>
<evidence type="ECO:0000313" key="1">
    <source>
        <dbReference type="EMBL" id="CAH9074610.1"/>
    </source>
</evidence>
<reference evidence="1" key="1">
    <citation type="submission" date="2022-07" db="EMBL/GenBank/DDBJ databases">
        <authorList>
            <person name="Macas J."/>
            <person name="Novak P."/>
            <person name="Neumann P."/>
        </authorList>
    </citation>
    <scope>NUCLEOTIDE SEQUENCE</scope>
</reference>
<dbReference type="AlphaFoldDB" id="A0A9P1E2R2"/>
<dbReference type="EMBL" id="CAMAPE010000009">
    <property type="protein sequence ID" value="CAH9074610.1"/>
    <property type="molecule type" value="Genomic_DNA"/>
</dbReference>
<comment type="caution">
    <text evidence="1">The sequence shown here is derived from an EMBL/GenBank/DDBJ whole genome shotgun (WGS) entry which is preliminary data.</text>
</comment>
<organism evidence="1 2">
    <name type="scientific">Cuscuta europaea</name>
    <name type="common">European dodder</name>
    <dbReference type="NCBI Taxonomy" id="41803"/>
    <lineage>
        <taxon>Eukaryota</taxon>
        <taxon>Viridiplantae</taxon>
        <taxon>Streptophyta</taxon>
        <taxon>Embryophyta</taxon>
        <taxon>Tracheophyta</taxon>
        <taxon>Spermatophyta</taxon>
        <taxon>Magnoliopsida</taxon>
        <taxon>eudicotyledons</taxon>
        <taxon>Gunneridae</taxon>
        <taxon>Pentapetalae</taxon>
        <taxon>asterids</taxon>
        <taxon>lamiids</taxon>
        <taxon>Solanales</taxon>
        <taxon>Convolvulaceae</taxon>
        <taxon>Cuscuteae</taxon>
        <taxon>Cuscuta</taxon>
        <taxon>Cuscuta subgen. Cuscuta</taxon>
    </lineage>
</organism>
<accession>A0A9P1E2R2</accession>